<dbReference type="SUPFAM" id="SSF53448">
    <property type="entry name" value="Nucleotide-diphospho-sugar transferases"/>
    <property type="match status" value="1"/>
</dbReference>
<dbReference type="PANTHER" id="PTHR22916">
    <property type="entry name" value="GLYCOSYLTRANSFERASE"/>
    <property type="match status" value="1"/>
</dbReference>
<dbReference type="InterPro" id="IPR001173">
    <property type="entry name" value="Glyco_trans_2-like"/>
</dbReference>
<organism evidence="4 5">
    <name type="scientific">Virgibacillus halodenitrificans</name>
    <name type="common">Bacillus halodenitrificans</name>
    <dbReference type="NCBI Taxonomy" id="1482"/>
    <lineage>
        <taxon>Bacteria</taxon>
        <taxon>Bacillati</taxon>
        <taxon>Bacillota</taxon>
        <taxon>Bacilli</taxon>
        <taxon>Bacillales</taxon>
        <taxon>Bacillaceae</taxon>
        <taxon>Virgibacillus</taxon>
    </lineage>
</organism>
<dbReference type="Gene3D" id="3.90.550.10">
    <property type="entry name" value="Spore Coat Polysaccharide Biosynthesis Protein SpsA, Chain A"/>
    <property type="match status" value="1"/>
</dbReference>
<comment type="caution">
    <text evidence="4">The sequence shown here is derived from an EMBL/GenBank/DDBJ whole genome shotgun (WGS) entry which is preliminary data.</text>
</comment>
<dbReference type="EMBL" id="JACWEZ010000001">
    <property type="protein sequence ID" value="MBD1221406.1"/>
    <property type="molecule type" value="Genomic_DNA"/>
</dbReference>
<sequence>MKITVAIPIYNAARHLNVTLDSLINQTMDSREFEVICVNDVSTDNSIDVVKTYMEKVNNIKLINRKENSGGPMLPRNDAINEAKGEYILFLDNDDFIGEEALEKFYTSAKECKSDVIFGKYVGANGRGVPQSMFKYGNLKNADILKHNLVFSLAPHKMFKVDFIKQNNFYFDKKAVVGEDQLFVMQCLVKANVITVLSDYEYYYVVKRGDENLSLKYFPANNFFYSFNHIMETIEESGLSSLYKLKLKAAFLNRFLHASRLRGHIFSNLLTYEQKKDWLNETKKFIDNHVTDELIGLLPSRFHYFLLIARENDLRKLLMVHNQMETVNPNKVTRVENGWIYSNFKYTQKYLAYDEEYTVNHLNTSDIYIDGIILGEDLCEITGQFYQSLLINMNVENELILVHRKTGIEKRINYNEANSSNQFKFTFNYREFVLNKEMVGPWDVFIEGSIGGYVKRRRLGKARKTDLLENVSEDNKGIMPKLSQSNKEKFLPKKEIMLDNINSFGENYIVKAYFTKKHDNLSFDVKLKP</sequence>
<evidence type="ECO:0000313" key="4">
    <source>
        <dbReference type="EMBL" id="MBD1221406.1"/>
    </source>
</evidence>
<dbReference type="Pfam" id="PF22181">
    <property type="entry name" value="TarS_linker"/>
    <property type="match status" value="1"/>
</dbReference>
<evidence type="ECO:0000256" key="1">
    <source>
        <dbReference type="ARBA" id="ARBA00006739"/>
    </source>
</evidence>
<evidence type="ECO:0000259" key="2">
    <source>
        <dbReference type="Pfam" id="PF00535"/>
    </source>
</evidence>
<gene>
    <name evidence="4" type="ORF">IC602_02130</name>
</gene>
<accession>A0ABR7VJF0</accession>
<dbReference type="CDD" id="cd00761">
    <property type="entry name" value="Glyco_tranf_GTA_type"/>
    <property type="match status" value="1"/>
</dbReference>
<feature type="domain" description="Glycosyltransferase 2-like" evidence="2">
    <location>
        <begin position="4"/>
        <end position="164"/>
    </location>
</feature>
<dbReference type="Pfam" id="PF00535">
    <property type="entry name" value="Glycos_transf_2"/>
    <property type="match status" value="1"/>
</dbReference>
<reference evidence="4 5" key="1">
    <citation type="submission" date="2020-09" db="EMBL/GenBank/DDBJ databases">
        <title>Draft Genome Sequences of Oil-Oxidizing Bacteria Halomonas titanicae, Marinobacter lutaoensis, and Virgibacillus halodenitrificans Isolated from Highly Saline Environments.</title>
        <authorList>
            <person name="Grouzdev D.S."/>
            <person name="Sokolova D.S."/>
            <person name="Semenova E.M."/>
            <person name="Borzenkov I.A."/>
            <person name="Bidzhieva S.K."/>
            <person name="Poltaraus A.B."/>
            <person name="Nazina T.N."/>
        </authorList>
    </citation>
    <scope>NUCLEOTIDE SEQUENCE [LARGE SCALE GENOMIC DNA]</scope>
    <source>
        <strain evidence="4 5">VKM B-3472D</strain>
    </source>
</reference>
<protein>
    <submittedName>
        <fullName evidence="4">Glycosyltransferase</fullName>
    </submittedName>
</protein>
<evidence type="ECO:0000313" key="5">
    <source>
        <dbReference type="Proteomes" id="UP000621631"/>
    </source>
</evidence>
<feature type="domain" description="TarS/TarP linker" evidence="3">
    <location>
        <begin position="222"/>
        <end position="320"/>
    </location>
</feature>
<dbReference type="Proteomes" id="UP000621631">
    <property type="component" value="Unassembled WGS sequence"/>
</dbReference>
<keyword evidence="5" id="KW-1185">Reference proteome</keyword>
<dbReference type="RefSeq" id="WP_189776851.1">
    <property type="nucleotide sequence ID" value="NZ_JACWEZ010000001.1"/>
</dbReference>
<evidence type="ECO:0000259" key="3">
    <source>
        <dbReference type="Pfam" id="PF22181"/>
    </source>
</evidence>
<comment type="similarity">
    <text evidence="1">Belongs to the glycosyltransferase 2 family.</text>
</comment>
<dbReference type="PANTHER" id="PTHR22916:SF3">
    <property type="entry name" value="UDP-GLCNAC:BETAGAL BETA-1,3-N-ACETYLGLUCOSAMINYLTRANSFERASE-LIKE PROTEIN 1"/>
    <property type="match status" value="1"/>
</dbReference>
<dbReference type="InterPro" id="IPR029044">
    <property type="entry name" value="Nucleotide-diphossugar_trans"/>
</dbReference>
<dbReference type="InterPro" id="IPR054028">
    <property type="entry name" value="TarS/TarP_linker"/>
</dbReference>
<name>A0ABR7VJF0_VIRHA</name>
<proteinExistence type="inferred from homology"/>